<reference evidence="1 2" key="1">
    <citation type="submission" date="2019-07" db="EMBL/GenBank/DDBJ databases">
        <title>Genome sequencing for Ferrovibrio sp. K5.</title>
        <authorList>
            <person name="Park S.-J."/>
        </authorList>
    </citation>
    <scope>NUCLEOTIDE SEQUENCE [LARGE SCALE GENOMIC DNA]</scope>
    <source>
        <strain evidence="1 2">K5</strain>
    </source>
</reference>
<dbReference type="KEGG" id="fer:FNB15_11780"/>
<dbReference type="RefSeq" id="WP_144068884.1">
    <property type="nucleotide sequence ID" value="NZ_CP041636.1"/>
</dbReference>
<dbReference type="Pfam" id="PF06698">
    <property type="entry name" value="DUF1192"/>
    <property type="match status" value="1"/>
</dbReference>
<dbReference type="EMBL" id="CP041636">
    <property type="protein sequence ID" value="QDO97903.1"/>
    <property type="molecule type" value="Genomic_DNA"/>
</dbReference>
<protein>
    <submittedName>
        <fullName evidence="1">DUF1192 domain-containing protein</fullName>
    </submittedName>
</protein>
<gene>
    <name evidence="1" type="ORF">FNB15_11780</name>
</gene>
<name>A0A516H2A5_9PROT</name>
<sequence length="58" mass="6770">MDWDEAERRKPVLPKFETMSIEDLQDRILALESEIATIRDVIKAKQMARGSADTFFKK</sequence>
<dbReference type="InterPro" id="IPR009579">
    <property type="entry name" value="DUF1192"/>
</dbReference>
<accession>A0A516H2A5</accession>
<proteinExistence type="predicted"/>
<keyword evidence="2" id="KW-1185">Reference proteome</keyword>
<dbReference type="OrthoDB" id="7173908at2"/>
<evidence type="ECO:0000313" key="2">
    <source>
        <dbReference type="Proteomes" id="UP000317496"/>
    </source>
</evidence>
<dbReference type="Proteomes" id="UP000317496">
    <property type="component" value="Chromosome"/>
</dbReference>
<organism evidence="1 2">
    <name type="scientific">Ferrovibrio terrae</name>
    <dbReference type="NCBI Taxonomy" id="2594003"/>
    <lineage>
        <taxon>Bacteria</taxon>
        <taxon>Pseudomonadati</taxon>
        <taxon>Pseudomonadota</taxon>
        <taxon>Alphaproteobacteria</taxon>
        <taxon>Rhodospirillales</taxon>
        <taxon>Rhodospirillaceae</taxon>
        <taxon>Ferrovibrio</taxon>
    </lineage>
</organism>
<dbReference type="AlphaFoldDB" id="A0A516H2A5"/>
<evidence type="ECO:0000313" key="1">
    <source>
        <dbReference type="EMBL" id="QDO97903.1"/>
    </source>
</evidence>